<dbReference type="PROSITE" id="PS50994">
    <property type="entry name" value="INTEGRASE"/>
    <property type="match status" value="1"/>
</dbReference>
<dbReference type="AlphaFoldDB" id="A0A5S9QWH6"/>
<dbReference type="SUPFAM" id="SSF50610">
    <property type="entry name" value="mu transposase, C-terminal domain"/>
    <property type="match status" value="1"/>
</dbReference>
<dbReference type="Pfam" id="PF02316">
    <property type="entry name" value="HTH_Tnp_Mu_1"/>
    <property type="match status" value="1"/>
</dbReference>
<gene>
    <name evidence="6" type="ORF">OPDIPICF_02723</name>
    <name evidence="5" type="ORF">OPDIPICF_04143</name>
</gene>
<dbReference type="InterPro" id="IPR012337">
    <property type="entry name" value="RNaseH-like_sf"/>
</dbReference>
<accession>A0A5S9QWH6</accession>
<dbReference type="InterPro" id="IPR015378">
    <property type="entry name" value="Transposase-like_Mu_C"/>
</dbReference>
<dbReference type="GO" id="GO:0003677">
    <property type="term" value="F:DNA binding"/>
    <property type="evidence" value="ECO:0007669"/>
    <property type="project" value="InterPro"/>
</dbReference>
<evidence type="ECO:0000313" key="5">
    <source>
        <dbReference type="EMBL" id="CAA0097784.1"/>
    </source>
</evidence>
<dbReference type="EMBL" id="CACSIO010000045">
    <property type="protein sequence ID" value="CAA0122913.1"/>
    <property type="molecule type" value="Genomic_DNA"/>
</dbReference>
<evidence type="ECO:0000256" key="2">
    <source>
        <dbReference type="SAM" id="MobiDB-lite"/>
    </source>
</evidence>
<dbReference type="InterPro" id="IPR036388">
    <property type="entry name" value="WH-like_DNA-bd_sf"/>
</dbReference>
<dbReference type="InterPro" id="IPR009061">
    <property type="entry name" value="DNA-bd_dom_put_sf"/>
</dbReference>
<dbReference type="Proteomes" id="UP000441399">
    <property type="component" value="Unassembled WGS sequence"/>
</dbReference>
<name>A0A5S9QWH6_9GAMM</name>
<protein>
    <recommendedName>
        <fullName evidence="8">Integrase catalytic domain-containing protein</fullName>
    </recommendedName>
</protein>
<organism evidence="6 7">
    <name type="scientific">BD1-7 clade bacterium</name>
    <dbReference type="NCBI Taxonomy" id="2029982"/>
    <lineage>
        <taxon>Bacteria</taxon>
        <taxon>Pseudomonadati</taxon>
        <taxon>Pseudomonadota</taxon>
        <taxon>Gammaproteobacteria</taxon>
        <taxon>Cellvibrionales</taxon>
        <taxon>Spongiibacteraceae</taxon>
        <taxon>BD1-7 clade</taxon>
    </lineage>
</organism>
<feature type="compositionally biased region" description="Polar residues" evidence="2">
    <location>
        <begin position="610"/>
        <end position="631"/>
    </location>
</feature>
<dbReference type="SUPFAM" id="SSF53098">
    <property type="entry name" value="Ribonuclease H-like"/>
    <property type="match status" value="1"/>
</dbReference>
<evidence type="ECO:0000259" key="3">
    <source>
        <dbReference type="PROSITE" id="PS50994"/>
    </source>
</evidence>
<reference evidence="6 7" key="1">
    <citation type="submission" date="2019-11" db="EMBL/GenBank/DDBJ databases">
        <authorList>
            <person name="Holert J."/>
        </authorList>
    </citation>
    <scope>NUCLEOTIDE SEQUENCE [LARGE SCALE GENOMIC DNA]</scope>
    <source>
        <strain evidence="6">SB11_3</strain>
    </source>
</reference>
<dbReference type="SUPFAM" id="SSF46955">
    <property type="entry name" value="Putative DNA-binding domain"/>
    <property type="match status" value="1"/>
</dbReference>
<dbReference type="Gene3D" id="1.10.10.10">
    <property type="entry name" value="Winged helix-like DNA-binding domain superfamily/Winged helix DNA-binding domain"/>
    <property type="match status" value="1"/>
</dbReference>
<feature type="region of interest" description="Disordered" evidence="2">
    <location>
        <begin position="65"/>
        <end position="90"/>
    </location>
</feature>
<feature type="domain" description="HTH Mu-type" evidence="4">
    <location>
        <begin position="1"/>
        <end position="66"/>
    </location>
</feature>
<feature type="region of interest" description="Disordered" evidence="2">
    <location>
        <begin position="595"/>
        <end position="638"/>
    </location>
</feature>
<dbReference type="Pfam" id="PF09299">
    <property type="entry name" value="Mu-transpos_C"/>
    <property type="match status" value="1"/>
</dbReference>
<keyword evidence="1" id="KW-0175">Coiled coil</keyword>
<dbReference type="PROSITE" id="PS51702">
    <property type="entry name" value="HTH_MU"/>
    <property type="match status" value="1"/>
</dbReference>
<keyword evidence="7" id="KW-1185">Reference proteome</keyword>
<dbReference type="GO" id="GO:0015074">
    <property type="term" value="P:DNA integration"/>
    <property type="evidence" value="ECO:0007669"/>
    <property type="project" value="InterPro"/>
</dbReference>
<dbReference type="Pfam" id="PF00665">
    <property type="entry name" value="rve"/>
    <property type="match status" value="1"/>
</dbReference>
<proteinExistence type="predicted"/>
<dbReference type="InterPro" id="IPR036397">
    <property type="entry name" value="RNaseH_sf"/>
</dbReference>
<dbReference type="Gene3D" id="3.30.420.10">
    <property type="entry name" value="Ribonuclease H-like superfamily/Ribonuclease H"/>
    <property type="match status" value="1"/>
</dbReference>
<sequence length="732" mass="83336">MKEWFTAQELTQYNGLPGTVAGMLKKASNENWRAQKKAHGKGNEYHIDSLPAAAQKAIRISQAKQAATQVKQTPTGNALQEQDTATQRQREQSLARYQQLRPTQKKSVDAKLALIEAVREFHQASGLTKTTAYTEFADLYRSNQIHVEPWIRQAEPTCSKPTLYRWEKKLNEQGIDALAGDKGKGRRGTGTIDNQPELNEYILGMIVDKPHIKMATLNKALQAHFANTQTSLVSIATLERWVNKWKADNLALYTSLINPDQWKNKYMDAQGSASEDVISLNQRWEFDSTPADLMLKDGRHSILGVIDIYSRRTLFIVMPTSDSKGVAKVIRKAILAWGVPETAKTDNGADYKSKWIRHVFNALDVKQEFCPPFQGWKKPHIERVFRTFAHDIAEILPGFIGHNVAERKAIEAQKSFSERLFQKDQLIEVGIESNELQAFCNDWLEYEYHPREHQSLKCSPNEKAATYTGHIRTVSDERLLDVLLSEPAGNRTIKKTGISLNGGTYIHPQLAAHTGQQVNVFYDEDDIGRIYVHDLNGNYLCTAEDPTITGVSRTEVAQKAKTIQKEAIEEERKRLKKAARKVTKRDVAQQILQHRADQERKEKVHHFPRPQTQHQSSGLNAAQQALQTRNPPTQPHGIDTQKAKEEIAQQIKQQNDTAHIIKPTFNRELTIPKGYTERYQYWLAISAAIAEGTATQEEAEWHNRYKNSRHYNNGKMLIEMRQDQAQINAKRS</sequence>
<evidence type="ECO:0008006" key="8">
    <source>
        <dbReference type="Google" id="ProtNLM"/>
    </source>
</evidence>
<evidence type="ECO:0000256" key="1">
    <source>
        <dbReference type="SAM" id="Coils"/>
    </source>
</evidence>
<evidence type="ECO:0000313" key="6">
    <source>
        <dbReference type="EMBL" id="CAA0122913.1"/>
    </source>
</evidence>
<dbReference type="OrthoDB" id="501284at2"/>
<dbReference type="EMBL" id="CACSIO010000004">
    <property type="protein sequence ID" value="CAA0097784.1"/>
    <property type="molecule type" value="Genomic_DNA"/>
</dbReference>
<dbReference type="Gene3D" id="2.30.30.130">
    <property type="entry name" value="Transposase, Mu, C-terminal"/>
    <property type="match status" value="1"/>
</dbReference>
<dbReference type="InterPro" id="IPR003314">
    <property type="entry name" value="Mu-type_HTH"/>
</dbReference>
<feature type="domain" description="Integrase catalytic" evidence="3">
    <location>
        <begin position="270"/>
        <end position="468"/>
    </location>
</feature>
<feature type="coiled-coil region" evidence="1">
    <location>
        <begin position="558"/>
        <end position="585"/>
    </location>
</feature>
<dbReference type="InterPro" id="IPR001584">
    <property type="entry name" value="Integrase_cat-core"/>
</dbReference>
<feature type="compositionally biased region" description="Polar residues" evidence="2">
    <location>
        <begin position="74"/>
        <end position="87"/>
    </location>
</feature>
<evidence type="ECO:0000313" key="7">
    <source>
        <dbReference type="Proteomes" id="UP000441399"/>
    </source>
</evidence>
<dbReference type="InterPro" id="IPR009004">
    <property type="entry name" value="Transposase_Mu_C"/>
</dbReference>
<evidence type="ECO:0000259" key="4">
    <source>
        <dbReference type="PROSITE" id="PS51702"/>
    </source>
</evidence>